<organism evidence="2 3">
    <name type="scientific">Tectimicrobiota bacterium</name>
    <dbReference type="NCBI Taxonomy" id="2528274"/>
    <lineage>
        <taxon>Bacteria</taxon>
        <taxon>Pseudomonadati</taxon>
        <taxon>Nitrospinota/Tectimicrobiota group</taxon>
        <taxon>Candidatus Tectimicrobiota</taxon>
    </lineage>
</organism>
<dbReference type="Proteomes" id="UP000712673">
    <property type="component" value="Unassembled WGS sequence"/>
</dbReference>
<dbReference type="EMBL" id="VGLS01000039">
    <property type="protein sequence ID" value="MBM3222640.1"/>
    <property type="molecule type" value="Genomic_DNA"/>
</dbReference>
<evidence type="ECO:0000313" key="2">
    <source>
        <dbReference type="EMBL" id="MBM3222640.1"/>
    </source>
</evidence>
<keyword evidence="1" id="KW-1133">Transmembrane helix</keyword>
<gene>
    <name evidence="2" type="ORF">FJZ47_02380</name>
</gene>
<name>A0A937VZS5_UNCTE</name>
<accession>A0A937VZS5</accession>
<dbReference type="NCBIfam" id="TIGR02532">
    <property type="entry name" value="IV_pilin_GFxxxE"/>
    <property type="match status" value="1"/>
</dbReference>
<sequence length="253" mass="27580">MALSTQRGVSLTELMIALAIGSFVMTGMYEAMIQQRQAATRQEQTTEARQVARVTMDAVIEELRDAGFDPGGLAGAGILEATATRFRFTRDLNCNGTLARSNAVTPAKGVADTNAEDIAYIFNRFEQELGRQVYADKAAVGRPQPVASNILQFRFCYLLDRDLQNNPPGPCTSTPADADFPRIRGVQVTLTARAAAPDASYIDRDTNQHPAFEHYRKATLTSVIRLRNLGLNLGQTPTSPPKIVDFAETCALP</sequence>
<keyword evidence="1" id="KW-0472">Membrane</keyword>
<reference evidence="2" key="1">
    <citation type="submission" date="2019-03" db="EMBL/GenBank/DDBJ databases">
        <title>Lake Tanganyika Metagenome-Assembled Genomes (MAGs).</title>
        <authorList>
            <person name="Tran P."/>
        </authorList>
    </citation>
    <scope>NUCLEOTIDE SEQUENCE</scope>
    <source>
        <strain evidence="2">K_DeepCast_65m_m2_066</strain>
    </source>
</reference>
<proteinExistence type="predicted"/>
<dbReference type="Pfam" id="PF07963">
    <property type="entry name" value="N_methyl"/>
    <property type="match status" value="1"/>
</dbReference>
<protein>
    <submittedName>
        <fullName evidence="2">Prepilin-type N-terminal cleavage/methylation domain-containing protein</fullName>
    </submittedName>
</protein>
<keyword evidence="1" id="KW-0812">Transmembrane</keyword>
<dbReference type="InterPro" id="IPR012902">
    <property type="entry name" value="N_methyl_site"/>
</dbReference>
<evidence type="ECO:0000256" key="1">
    <source>
        <dbReference type="SAM" id="Phobius"/>
    </source>
</evidence>
<evidence type="ECO:0000313" key="3">
    <source>
        <dbReference type="Proteomes" id="UP000712673"/>
    </source>
</evidence>
<feature type="transmembrane region" description="Helical" evidence="1">
    <location>
        <begin position="14"/>
        <end position="32"/>
    </location>
</feature>
<dbReference type="AlphaFoldDB" id="A0A937VZS5"/>
<comment type="caution">
    <text evidence="2">The sequence shown here is derived from an EMBL/GenBank/DDBJ whole genome shotgun (WGS) entry which is preliminary data.</text>
</comment>